<evidence type="ECO:0000313" key="3">
    <source>
        <dbReference type="EMBL" id="CAE6522362.1"/>
    </source>
</evidence>
<feature type="compositionally biased region" description="Polar residues" evidence="2">
    <location>
        <begin position="35"/>
        <end position="49"/>
    </location>
</feature>
<dbReference type="InterPro" id="IPR029058">
    <property type="entry name" value="AB_hydrolase_fold"/>
</dbReference>
<dbReference type="InterPro" id="IPR000675">
    <property type="entry name" value="Cutinase/axe"/>
</dbReference>
<feature type="non-terminal residue" evidence="3">
    <location>
        <position position="1"/>
    </location>
</feature>
<dbReference type="GO" id="GO:0052689">
    <property type="term" value="F:carboxylic ester hydrolase activity"/>
    <property type="evidence" value="ECO:0007669"/>
    <property type="project" value="UniProtKB-ARBA"/>
</dbReference>
<organism evidence="3 4">
    <name type="scientific">Rhizoctonia solani</name>
    <dbReference type="NCBI Taxonomy" id="456999"/>
    <lineage>
        <taxon>Eukaryota</taxon>
        <taxon>Fungi</taxon>
        <taxon>Dikarya</taxon>
        <taxon>Basidiomycota</taxon>
        <taxon>Agaricomycotina</taxon>
        <taxon>Agaricomycetes</taxon>
        <taxon>Cantharellales</taxon>
        <taxon>Ceratobasidiaceae</taxon>
        <taxon>Rhizoctonia</taxon>
    </lineage>
</organism>
<sequence>TNLSSDLKPKVFAVLVFGDPHRKYRKDNAWPINSPFVNSNPRDGSSSTHNVASFCNRGDEFCDPTGARLGPHLAYPSDGSIASILLPISPRREHDRSRGMIGAEA</sequence>
<reference evidence="3" key="1">
    <citation type="submission" date="2021-01" db="EMBL/GenBank/DDBJ databases">
        <authorList>
            <person name="Kaushik A."/>
        </authorList>
    </citation>
    <scope>NUCLEOTIDE SEQUENCE</scope>
    <source>
        <strain evidence="3">Type strain: AG8-Rh-89/</strain>
    </source>
</reference>
<evidence type="ECO:0000256" key="1">
    <source>
        <dbReference type="ARBA" id="ARBA00022801"/>
    </source>
</evidence>
<comment type="caution">
    <text evidence="3">The sequence shown here is derived from an EMBL/GenBank/DDBJ whole genome shotgun (WGS) entry which is preliminary data.</text>
</comment>
<dbReference type="EMBL" id="CAJMWZ010006456">
    <property type="protein sequence ID" value="CAE6522362.1"/>
    <property type="molecule type" value="Genomic_DNA"/>
</dbReference>
<name>A0A8H3DGP3_9AGAM</name>
<dbReference type="Gene3D" id="3.40.50.1820">
    <property type="entry name" value="alpha/beta hydrolase"/>
    <property type="match status" value="1"/>
</dbReference>
<keyword evidence="1" id="KW-0378">Hydrolase</keyword>
<dbReference type="Pfam" id="PF01083">
    <property type="entry name" value="Cutinase"/>
    <property type="match status" value="1"/>
</dbReference>
<dbReference type="Proteomes" id="UP000663850">
    <property type="component" value="Unassembled WGS sequence"/>
</dbReference>
<evidence type="ECO:0000313" key="4">
    <source>
        <dbReference type="Proteomes" id="UP000663850"/>
    </source>
</evidence>
<gene>
    <name evidence="3" type="ORF">RDB_LOCUS119809</name>
</gene>
<dbReference type="AlphaFoldDB" id="A0A8H3DGP3"/>
<protein>
    <submittedName>
        <fullName evidence="3">Uncharacterized protein</fullName>
    </submittedName>
</protein>
<accession>A0A8H3DGP3</accession>
<proteinExistence type="predicted"/>
<evidence type="ECO:0000256" key="2">
    <source>
        <dbReference type="SAM" id="MobiDB-lite"/>
    </source>
</evidence>
<feature type="region of interest" description="Disordered" evidence="2">
    <location>
        <begin position="28"/>
        <end position="49"/>
    </location>
</feature>